<dbReference type="InterPro" id="IPR043764">
    <property type="entry name" value="DUF5710"/>
</dbReference>
<keyword evidence="4" id="KW-1185">Reference proteome</keyword>
<dbReference type="Proteomes" id="UP001501074">
    <property type="component" value="Unassembled WGS sequence"/>
</dbReference>
<gene>
    <name evidence="3" type="ORF">GCM10022223_27350</name>
</gene>
<comment type="caution">
    <text evidence="3">The sequence shown here is derived from an EMBL/GenBank/DDBJ whole genome shotgun (WGS) entry which is preliminary data.</text>
</comment>
<evidence type="ECO:0000259" key="2">
    <source>
        <dbReference type="Pfam" id="PF18974"/>
    </source>
</evidence>
<dbReference type="Pfam" id="PF18974">
    <property type="entry name" value="DUF5710"/>
    <property type="match status" value="1"/>
</dbReference>
<reference evidence="4" key="1">
    <citation type="journal article" date="2019" name="Int. J. Syst. Evol. Microbiol.">
        <title>The Global Catalogue of Microorganisms (GCM) 10K type strain sequencing project: providing services to taxonomists for standard genome sequencing and annotation.</title>
        <authorList>
            <consortium name="The Broad Institute Genomics Platform"/>
            <consortium name="The Broad Institute Genome Sequencing Center for Infectious Disease"/>
            <person name="Wu L."/>
            <person name="Ma J."/>
        </authorList>
    </citation>
    <scope>NUCLEOTIDE SEQUENCE [LARGE SCALE GENOMIC DNA]</scope>
    <source>
        <strain evidence="4">JCM 16902</strain>
    </source>
</reference>
<name>A0ABP6ZKC5_9ACTN</name>
<protein>
    <recommendedName>
        <fullName evidence="2">DUF5710 domain-containing protein</fullName>
    </recommendedName>
</protein>
<sequence length="235" mass="26585">MERIWLDVPFEEKDQAKAAGARWDAASRRWYSPQTKAQALERWSSLPDLPDLLPGEDRTLGRGLFIDMVPSTCWFTNVRSCVSPRDWERIRRMVTARAGQRCETCGATEDRALRRWLEVHERWAYDDATQVQKLGRLICLCTDCHATTHYGLAGIRGRAGAARSHLQKVTGLSVSDVSILIEVATEDYYRRSSHPWTLDLSILTETGVTVAPPPEAEDRPGAAKEGLYRASRGKW</sequence>
<evidence type="ECO:0000313" key="4">
    <source>
        <dbReference type="Proteomes" id="UP001501074"/>
    </source>
</evidence>
<feature type="domain" description="DUF5710" evidence="2">
    <location>
        <begin position="3"/>
        <end position="43"/>
    </location>
</feature>
<dbReference type="RefSeq" id="WP_231487335.1">
    <property type="nucleotide sequence ID" value="NZ_BAAAZO010000003.1"/>
</dbReference>
<proteinExistence type="predicted"/>
<feature type="region of interest" description="Disordered" evidence="1">
    <location>
        <begin position="210"/>
        <end position="235"/>
    </location>
</feature>
<evidence type="ECO:0000256" key="1">
    <source>
        <dbReference type="SAM" id="MobiDB-lite"/>
    </source>
</evidence>
<accession>A0ABP6ZKC5</accession>
<evidence type="ECO:0000313" key="3">
    <source>
        <dbReference type="EMBL" id="GAA3609804.1"/>
    </source>
</evidence>
<dbReference type="EMBL" id="BAAAZO010000003">
    <property type="protein sequence ID" value="GAA3609804.1"/>
    <property type="molecule type" value="Genomic_DNA"/>
</dbReference>
<organism evidence="3 4">
    <name type="scientific">Kineosporia mesophila</name>
    <dbReference type="NCBI Taxonomy" id="566012"/>
    <lineage>
        <taxon>Bacteria</taxon>
        <taxon>Bacillati</taxon>
        <taxon>Actinomycetota</taxon>
        <taxon>Actinomycetes</taxon>
        <taxon>Kineosporiales</taxon>
        <taxon>Kineosporiaceae</taxon>
        <taxon>Kineosporia</taxon>
    </lineage>
</organism>